<proteinExistence type="inferred from homology"/>
<dbReference type="Gene3D" id="3.20.20.60">
    <property type="entry name" value="Phosphoenolpyruvate-binding domains"/>
    <property type="match status" value="1"/>
</dbReference>
<dbReference type="InterPro" id="IPR005000">
    <property type="entry name" value="Aldolase/citrate-lyase_domain"/>
</dbReference>
<keyword evidence="4" id="KW-0460">Magnesium</keyword>
<sequence>MTPASHPERYETGYLGDGVILDLESTVPLADKDKARRAAIAWLARSVEGNPVRIVRINSPRSVIGLKDLIALHGAEYKPDAIIIPLCRTPDEVGVVADILDGPLSTIGIIPMVELARALFAAERIANSHERVSALFLGGGDLARDLHADGSWESLLCARSCIVAAAATRSIAAIDVPYFKSDEAGLATEAAGSRKLGMTAKAALHVEQIATVNAIFAAE</sequence>
<name>A0ABZ3D052_9PROT</name>
<dbReference type="EMBL" id="CP152276">
    <property type="protein sequence ID" value="XAE41137.1"/>
    <property type="molecule type" value="Genomic_DNA"/>
</dbReference>
<dbReference type="PANTHER" id="PTHR32308:SF0">
    <property type="entry name" value="HPCH_HPAI ALDOLASE_CITRATE LYASE DOMAIN-CONTAINING PROTEIN"/>
    <property type="match status" value="1"/>
</dbReference>
<evidence type="ECO:0000256" key="3">
    <source>
        <dbReference type="ARBA" id="ARBA00022723"/>
    </source>
</evidence>
<dbReference type="InterPro" id="IPR040442">
    <property type="entry name" value="Pyrv_kinase-like_dom_sf"/>
</dbReference>
<protein>
    <submittedName>
        <fullName evidence="6">Aldolase/citrate lyase family protein</fullName>
    </submittedName>
</protein>
<keyword evidence="6" id="KW-0456">Lyase</keyword>
<dbReference type="InterPro" id="IPR011206">
    <property type="entry name" value="Citrate_lyase_beta/mcl1/mcl2"/>
</dbReference>
<evidence type="ECO:0000256" key="4">
    <source>
        <dbReference type="ARBA" id="ARBA00022842"/>
    </source>
</evidence>
<dbReference type="SUPFAM" id="SSF51621">
    <property type="entry name" value="Phosphoenolpyruvate/pyruvate domain"/>
    <property type="match status" value="1"/>
</dbReference>
<dbReference type="InterPro" id="IPR015813">
    <property type="entry name" value="Pyrv/PenolPyrv_kinase-like_dom"/>
</dbReference>
<keyword evidence="7" id="KW-1185">Reference proteome</keyword>
<reference evidence="6 7" key="1">
    <citation type="submission" date="2024-04" db="EMBL/GenBank/DDBJ databases">
        <title>Complete genome sequence of Nguyenibacter vanlangesis HBCM-1154, a strain capable of nitrogen fixation, IAA production, and phosphorus solubilization isolated from sugarcane soil.</title>
        <authorList>
            <person name="MY HANH P."/>
        </authorList>
    </citation>
    <scope>NUCLEOTIDE SEQUENCE [LARGE SCALE GENOMIC DNA]</scope>
    <source>
        <strain evidence="6 7">HBCM 1154</strain>
    </source>
</reference>
<accession>A0ABZ3D052</accession>
<evidence type="ECO:0000256" key="2">
    <source>
        <dbReference type="ARBA" id="ARBA00005568"/>
    </source>
</evidence>
<dbReference type="GO" id="GO:0016829">
    <property type="term" value="F:lyase activity"/>
    <property type="evidence" value="ECO:0007669"/>
    <property type="project" value="UniProtKB-KW"/>
</dbReference>
<organism evidence="6 7">
    <name type="scientific">Nguyenibacter vanlangensis</name>
    <dbReference type="NCBI Taxonomy" id="1216886"/>
    <lineage>
        <taxon>Bacteria</taxon>
        <taxon>Pseudomonadati</taxon>
        <taxon>Pseudomonadota</taxon>
        <taxon>Alphaproteobacteria</taxon>
        <taxon>Acetobacterales</taxon>
        <taxon>Acetobacteraceae</taxon>
        <taxon>Nguyenibacter</taxon>
    </lineage>
</organism>
<dbReference type="Proteomes" id="UP001449795">
    <property type="component" value="Chromosome"/>
</dbReference>
<dbReference type="Pfam" id="PF03328">
    <property type="entry name" value="HpcH_HpaI"/>
    <property type="match status" value="1"/>
</dbReference>
<gene>
    <name evidence="6" type="ORF">AAC691_12480</name>
</gene>
<keyword evidence="3" id="KW-0479">Metal-binding</keyword>
<dbReference type="PANTHER" id="PTHR32308">
    <property type="entry name" value="LYASE BETA SUBUNIT, PUTATIVE (AFU_ORTHOLOGUE AFUA_4G13030)-RELATED"/>
    <property type="match status" value="1"/>
</dbReference>
<dbReference type="RefSeq" id="WP_342627131.1">
    <property type="nucleotide sequence ID" value="NZ_CP152276.1"/>
</dbReference>
<evidence type="ECO:0000313" key="7">
    <source>
        <dbReference type="Proteomes" id="UP001449795"/>
    </source>
</evidence>
<evidence type="ECO:0000313" key="6">
    <source>
        <dbReference type="EMBL" id="XAE41137.1"/>
    </source>
</evidence>
<dbReference type="PIRSF" id="PIRSF015582">
    <property type="entry name" value="Cit_lyase_B"/>
    <property type="match status" value="1"/>
</dbReference>
<comment type="cofactor">
    <cofactor evidence="1">
        <name>Mg(2+)</name>
        <dbReference type="ChEBI" id="CHEBI:18420"/>
    </cofactor>
</comment>
<feature type="domain" description="HpcH/HpaI aldolase/citrate lyase" evidence="5">
    <location>
        <begin position="17"/>
        <end position="205"/>
    </location>
</feature>
<evidence type="ECO:0000259" key="5">
    <source>
        <dbReference type="Pfam" id="PF03328"/>
    </source>
</evidence>
<comment type="similarity">
    <text evidence="2">Belongs to the HpcH/HpaI aldolase family.</text>
</comment>
<evidence type="ECO:0000256" key="1">
    <source>
        <dbReference type="ARBA" id="ARBA00001946"/>
    </source>
</evidence>